<evidence type="ECO:0000313" key="1">
    <source>
        <dbReference type="EMBL" id="KAK7491028.1"/>
    </source>
</evidence>
<keyword evidence="2" id="KW-1185">Reference proteome</keyword>
<sequence length="103" mass="11529">MTFSVSLCLPPSVYLSLSPSRIRTFQYGGESINLREAVSCWLPVVVSLTVLTSQASRSRGFGVRSGYGGCTYYTVGRDKSKRLVLAVHVRFSMLWRLMARYVP</sequence>
<evidence type="ECO:0008006" key="3">
    <source>
        <dbReference type="Google" id="ProtNLM"/>
    </source>
</evidence>
<dbReference type="Proteomes" id="UP001519460">
    <property type="component" value="Unassembled WGS sequence"/>
</dbReference>
<reference evidence="1 2" key="1">
    <citation type="journal article" date="2023" name="Sci. Data">
        <title>Genome assembly of the Korean intertidal mud-creeper Batillaria attramentaria.</title>
        <authorList>
            <person name="Patra A.K."/>
            <person name="Ho P.T."/>
            <person name="Jun S."/>
            <person name="Lee S.J."/>
            <person name="Kim Y."/>
            <person name="Won Y.J."/>
        </authorList>
    </citation>
    <scope>NUCLEOTIDE SEQUENCE [LARGE SCALE GENOMIC DNA]</scope>
    <source>
        <strain evidence="1">Wonlab-2016</strain>
    </source>
</reference>
<evidence type="ECO:0000313" key="2">
    <source>
        <dbReference type="Proteomes" id="UP001519460"/>
    </source>
</evidence>
<gene>
    <name evidence="1" type="ORF">BaRGS_00017724</name>
</gene>
<dbReference type="EMBL" id="JACVVK020000120">
    <property type="protein sequence ID" value="KAK7491028.1"/>
    <property type="molecule type" value="Genomic_DNA"/>
</dbReference>
<protein>
    <recommendedName>
        <fullName evidence="3">Secreted protein</fullName>
    </recommendedName>
</protein>
<accession>A0ABD0KVV0</accession>
<dbReference type="AlphaFoldDB" id="A0ABD0KVV0"/>
<comment type="caution">
    <text evidence="1">The sequence shown here is derived from an EMBL/GenBank/DDBJ whole genome shotgun (WGS) entry which is preliminary data.</text>
</comment>
<proteinExistence type="predicted"/>
<name>A0ABD0KVV0_9CAEN</name>
<organism evidence="1 2">
    <name type="scientific">Batillaria attramentaria</name>
    <dbReference type="NCBI Taxonomy" id="370345"/>
    <lineage>
        <taxon>Eukaryota</taxon>
        <taxon>Metazoa</taxon>
        <taxon>Spiralia</taxon>
        <taxon>Lophotrochozoa</taxon>
        <taxon>Mollusca</taxon>
        <taxon>Gastropoda</taxon>
        <taxon>Caenogastropoda</taxon>
        <taxon>Sorbeoconcha</taxon>
        <taxon>Cerithioidea</taxon>
        <taxon>Batillariidae</taxon>
        <taxon>Batillaria</taxon>
    </lineage>
</organism>